<dbReference type="EMBL" id="CM037018">
    <property type="protein sequence ID" value="KAH7674595.1"/>
    <property type="molecule type" value="Genomic_DNA"/>
</dbReference>
<protein>
    <submittedName>
        <fullName evidence="1">Glycoside hydrolase family 17 protein</fullName>
        <ecNumber evidence="1">3.2.1.39</ecNumber>
    </submittedName>
</protein>
<reference evidence="2" key="1">
    <citation type="journal article" date="2022" name="Nat. Commun.">
        <title>Chromosome evolution and the genetic basis of agronomically important traits in greater yam.</title>
        <authorList>
            <person name="Bredeson J.V."/>
            <person name="Lyons J.B."/>
            <person name="Oniyinde I.O."/>
            <person name="Okereke N.R."/>
            <person name="Kolade O."/>
            <person name="Nnabue I."/>
            <person name="Nwadili C.O."/>
            <person name="Hribova E."/>
            <person name="Parker M."/>
            <person name="Nwogha J."/>
            <person name="Shu S."/>
            <person name="Carlson J."/>
            <person name="Kariba R."/>
            <person name="Muthemba S."/>
            <person name="Knop K."/>
            <person name="Barton G.J."/>
            <person name="Sherwood A.V."/>
            <person name="Lopez-Montes A."/>
            <person name="Asiedu R."/>
            <person name="Jamnadass R."/>
            <person name="Muchugi A."/>
            <person name="Goodstein D."/>
            <person name="Egesi C.N."/>
            <person name="Featherston J."/>
            <person name="Asfaw A."/>
            <person name="Simpson G.G."/>
            <person name="Dolezel J."/>
            <person name="Hendre P.S."/>
            <person name="Van Deynze A."/>
            <person name="Kumar P.L."/>
            <person name="Obidiegwu J.E."/>
            <person name="Bhattacharjee R."/>
            <person name="Rokhsar D.S."/>
        </authorList>
    </citation>
    <scope>NUCLEOTIDE SEQUENCE [LARGE SCALE GENOMIC DNA]</scope>
    <source>
        <strain evidence="2">cv. TDa95/00328</strain>
    </source>
</reference>
<comment type="caution">
    <text evidence="1">The sequence shown here is derived from an EMBL/GenBank/DDBJ whole genome shotgun (WGS) entry which is preliminary data.</text>
</comment>
<dbReference type="EC" id="3.2.1.39" evidence="1"/>
<sequence>MRTFFSMLPCRLLHFLIYGSCCFIILPLFPGLTSVDAFTGTYGINYGRIADNIPQPERVVTLLKSSKIKNVRIYDADQSVLKAFKGTGLELIVGLPNGFVKDISTNQSYAMDWLKENVQPYLPDTHIRGIAIGNEVLGGNDQELAGALFGAIKNMFSALKKLQLENLIEVSTSHSQAVFNSSYPPSSGTFKESALVYLKPILDFFSKTGAPFCVNVYPFLAYDGDPDHIDINYALFEPNAGVYDEKTDLHYDNMFDAQVDAAYAALEAAGFDNMEVIVTETGWASAGGSDEKGASPENARTYNFNLRKRLFKRKGTPLRPKLMTKAYIFALFNEDLKPGQNSERHYGLFNANGSVSDDIGFSGLKSSPAPPSTLSLKDIHRQGWSTSYSFTLIACIAILVTVLAKDG</sequence>
<proteinExistence type="predicted"/>
<accession>A0ACB7VJZ7</accession>
<keyword evidence="1" id="KW-0326">Glycosidase</keyword>
<organism evidence="1 2">
    <name type="scientific">Dioscorea alata</name>
    <name type="common">Purple yam</name>
    <dbReference type="NCBI Taxonomy" id="55571"/>
    <lineage>
        <taxon>Eukaryota</taxon>
        <taxon>Viridiplantae</taxon>
        <taxon>Streptophyta</taxon>
        <taxon>Embryophyta</taxon>
        <taxon>Tracheophyta</taxon>
        <taxon>Spermatophyta</taxon>
        <taxon>Magnoliopsida</taxon>
        <taxon>Liliopsida</taxon>
        <taxon>Dioscoreales</taxon>
        <taxon>Dioscoreaceae</taxon>
        <taxon>Dioscorea</taxon>
    </lineage>
</organism>
<name>A0ACB7VJZ7_DIOAL</name>
<dbReference type="Proteomes" id="UP000827976">
    <property type="component" value="Chromosome 8"/>
</dbReference>
<gene>
    <name evidence="1" type="ORF">IHE45_08G084600</name>
</gene>
<keyword evidence="2" id="KW-1185">Reference proteome</keyword>
<evidence type="ECO:0000313" key="2">
    <source>
        <dbReference type="Proteomes" id="UP000827976"/>
    </source>
</evidence>
<keyword evidence="1" id="KW-0378">Hydrolase</keyword>
<evidence type="ECO:0000313" key="1">
    <source>
        <dbReference type="EMBL" id="KAH7674595.1"/>
    </source>
</evidence>